<dbReference type="AlphaFoldDB" id="A0A7K1L1M1"/>
<keyword evidence="2" id="KW-0812">Transmembrane</keyword>
<proteinExistence type="predicted"/>
<gene>
    <name evidence="4" type="ORF">GNZ18_17050</name>
</gene>
<evidence type="ECO:0000313" key="4">
    <source>
        <dbReference type="EMBL" id="MUN38301.1"/>
    </source>
</evidence>
<dbReference type="PANTHER" id="PTHR46825:SF7">
    <property type="entry name" value="D-ALANYL-D-ALANINE CARBOXYPEPTIDASE"/>
    <property type="match status" value="1"/>
</dbReference>
<keyword evidence="2" id="KW-1133">Transmembrane helix</keyword>
<feature type="transmembrane region" description="Helical" evidence="2">
    <location>
        <begin position="75"/>
        <end position="94"/>
    </location>
</feature>
<feature type="domain" description="Beta-lactamase-related" evidence="3">
    <location>
        <begin position="104"/>
        <end position="418"/>
    </location>
</feature>
<dbReference type="InterPro" id="IPR012338">
    <property type="entry name" value="Beta-lactam/transpept-like"/>
</dbReference>
<dbReference type="SUPFAM" id="SSF56601">
    <property type="entry name" value="beta-lactamase/transpeptidase-like"/>
    <property type="match status" value="1"/>
</dbReference>
<evidence type="ECO:0000256" key="2">
    <source>
        <dbReference type="SAM" id="Phobius"/>
    </source>
</evidence>
<name>A0A7K1L1M1_9ACTN</name>
<reference evidence="4 5" key="1">
    <citation type="submission" date="2019-11" db="EMBL/GenBank/DDBJ databases">
        <authorList>
            <person name="Cao P."/>
        </authorList>
    </citation>
    <scope>NUCLEOTIDE SEQUENCE [LARGE SCALE GENOMIC DNA]</scope>
    <source>
        <strain evidence="4 5">NEAU-AAG5</strain>
    </source>
</reference>
<keyword evidence="2" id="KW-0472">Membrane</keyword>
<dbReference type="GO" id="GO:0016787">
    <property type="term" value="F:hydrolase activity"/>
    <property type="evidence" value="ECO:0007669"/>
    <property type="project" value="UniProtKB-KW"/>
</dbReference>
<dbReference type="Proteomes" id="UP000432015">
    <property type="component" value="Unassembled WGS sequence"/>
</dbReference>
<dbReference type="InterPro" id="IPR001466">
    <property type="entry name" value="Beta-lactam-related"/>
</dbReference>
<dbReference type="Pfam" id="PF00144">
    <property type="entry name" value="Beta-lactamase"/>
    <property type="match status" value="1"/>
</dbReference>
<protein>
    <submittedName>
        <fullName evidence="4">Serine hydrolase</fullName>
    </submittedName>
</protein>
<dbReference type="EMBL" id="WOFH01000005">
    <property type="protein sequence ID" value="MUN38301.1"/>
    <property type="molecule type" value="Genomic_DNA"/>
</dbReference>
<feature type="region of interest" description="Disordered" evidence="1">
    <location>
        <begin position="1"/>
        <end position="43"/>
    </location>
</feature>
<dbReference type="Gene3D" id="3.40.710.10">
    <property type="entry name" value="DD-peptidase/beta-lactamase superfamily"/>
    <property type="match status" value="1"/>
</dbReference>
<accession>A0A7K1L1M1</accession>
<dbReference type="PANTHER" id="PTHR46825">
    <property type="entry name" value="D-ALANYL-D-ALANINE-CARBOXYPEPTIDASE/ENDOPEPTIDASE AMPH"/>
    <property type="match status" value="1"/>
</dbReference>
<keyword evidence="5" id="KW-1185">Reference proteome</keyword>
<organism evidence="4 5">
    <name type="scientific">Actinomadura litoris</name>
    <dbReference type="NCBI Taxonomy" id="2678616"/>
    <lineage>
        <taxon>Bacteria</taxon>
        <taxon>Bacillati</taxon>
        <taxon>Actinomycetota</taxon>
        <taxon>Actinomycetes</taxon>
        <taxon>Streptosporangiales</taxon>
        <taxon>Thermomonosporaceae</taxon>
        <taxon>Actinomadura</taxon>
    </lineage>
</organism>
<comment type="caution">
    <text evidence="4">The sequence shown here is derived from an EMBL/GenBank/DDBJ whole genome shotgun (WGS) entry which is preliminary data.</text>
</comment>
<sequence>MPSCPGTLRRRPRRRRPPAEPKSQARRVPPTGDSHGVDSYTPARALGPVSRRLCFGSVDHVSTNRRGVTMSRIPALFTAALGAALAVTAVVPAANAAPKPKVQAAADDLVASGVPGVNIMMRRGGHVSYVTSGVSDKATGAPMDHRLMFRAASLTKSFTSTVVLQLAAEHRLSLDDTVEKWLPGVVQGNGNDGSKITLRQLLAQKTGLNDYTRDPRLLQDPKRTWTKPELIAMAMEQPPKYEPGEDWNYSNTNYILADMVVEKATGRTLGTELKRRIFNPLKLRHTSFPTSSRAFPGPYIHGYWGKYGDVSTEVSPSSGRGSGGLISTVDDLARFHRALFTGRILPARQMRELTTTRPVMDEWIVEDYGLGVARTRFSCGYGWGHDGGFPGYRTWAYTSADGRRQAVITYNETEGEEGNPAFQAKIKKAAETAFCS</sequence>
<keyword evidence="4" id="KW-0378">Hydrolase</keyword>
<evidence type="ECO:0000259" key="3">
    <source>
        <dbReference type="Pfam" id="PF00144"/>
    </source>
</evidence>
<dbReference type="InterPro" id="IPR050491">
    <property type="entry name" value="AmpC-like"/>
</dbReference>
<evidence type="ECO:0000313" key="5">
    <source>
        <dbReference type="Proteomes" id="UP000432015"/>
    </source>
</evidence>
<evidence type="ECO:0000256" key="1">
    <source>
        <dbReference type="SAM" id="MobiDB-lite"/>
    </source>
</evidence>